<keyword evidence="6 12" id="KW-0489">Methyltransferase</keyword>
<evidence type="ECO:0000256" key="4">
    <source>
        <dbReference type="ARBA" id="ARBA00013346"/>
    </source>
</evidence>
<name>A0ABZ2QMT1_9ACTN</name>
<keyword evidence="7" id="KW-0808">Transferase</keyword>
<protein>
    <recommendedName>
        <fullName evidence="4">Protein-L-isoaspartate O-methyltransferase</fullName>
        <ecNumber evidence="3">2.1.1.77</ecNumber>
    </recommendedName>
    <alternativeName>
        <fullName evidence="11">L-isoaspartyl protein carboxyl methyltransferase</fullName>
    </alternativeName>
    <alternativeName>
        <fullName evidence="9">Protein L-isoaspartyl methyltransferase</fullName>
    </alternativeName>
    <alternativeName>
        <fullName evidence="10">Protein-beta-aspartate methyltransferase</fullName>
    </alternativeName>
</protein>
<dbReference type="EMBL" id="CP147982">
    <property type="protein sequence ID" value="WXK77380.1"/>
    <property type="molecule type" value="Genomic_DNA"/>
</dbReference>
<evidence type="ECO:0000256" key="7">
    <source>
        <dbReference type="ARBA" id="ARBA00022679"/>
    </source>
</evidence>
<reference evidence="12 13" key="1">
    <citation type="submission" date="2024-03" db="EMBL/GenBank/DDBJ databases">
        <title>The complete genome of Streptomyces sirii sp.nov.</title>
        <authorList>
            <person name="Zakalyukina Y.V."/>
            <person name="Belik A.R."/>
            <person name="Biryukov M.V."/>
            <person name="Baturina O.A."/>
            <person name="Kabilov M.R."/>
        </authorList>
    </citation>
    <scope>NUCLEOTIDE SEQUENCE [LARGE SCALE GENOMIC DNA]</scope>
    <source>
        <strain evidence="12 13">BP-8</strain>
    </source>
</reference>
<evidence type="ECO:0000313" key="12">
    <source>
        <dbReference type="EMBL" id="WXK77380.1"/>
    </source>
</evidence>
<dbReference type="CDD" id="cd02440">
    <property type="entry name" value="AdoMet_MTases"/>
    <property type="match status" value="1"/>
</dbReference>
<accession>A0ABZ2QMT1</accession>
<keyword evidence="13" id="KW-1185">Reference proteome</keyword>
<evidence type="ECO:0000256" key="9">
    <source>
        <dbReference type="ARBA" id="ARBA00030757"/>
    </source>
</evidence>
<dbReference type="GO" id="GO:0032259">
    <property type="term" value="P:methylation"/>
    <property type="evidence" value="ECO:0007669"/>
    <property type="project" value="UniProtKB-KW"/>
</dbReference>
<dbReference type="SUPFAM" id="SSF53335">
    <property type="entry name" value="S-adenosyl-L-methionine-dependent methyltransferases"/>
    <property type="match status" value="1"/>
</dbReference>
<dbReference type="GO" id="GO:0008168">
    <property type="term" value="F:methyltransferase activity"/>
    <property type="evidence" value="ECO:0007669"/>
    <property type="project" value="UniProtKB-KW"/>
</dbReference>
<dbReference type="InterPro" id="IPR029063">
    <property type="entry name" value="SAM-dependent_MTases_sf"/>
</dbReference>
<evidence type="ECO:0000256" key="11">
    <source>
        <dbReference type="ARBA" id="ARBA00031350"/>
    </source>
</evidence>
<keyword evidence="5" id="KW-0963">Cytoplasm</keyword>
<evidence type="ECO:0000256" key="3">
    <source>
        <dbReference type="ARBA" id="ARBA00011890"/>
    </source>
</evidence>
<dbReference type="PANTHER" id="PTHR11579:SF0">
    <property type="entry name" value="PROTEIN-L-ISOASPARTATE(D-ASPARTATE) O-METHYLTRANSFERASE"/>
    <property type="match status" value="1"/>
</dbReference>
<evidence type="ECO:0000256" key="6">
    <source>
        <dbReference type="ARBA" id="ARBA00022603"/>
    </source>
</evidence>
<dbReference type="InterPro" id="IPR000682">
    <property type="entry name" value="PCMT"/>
</dbReference>
<gene>
    <name evidence="12" type="ORF">WAB15_16010</name>
</gene>
<evidence type="ECO:0000256" key="10">
    <source>
        <dbReference type="ARBA" id="ARBA00031323"/>
    </source>
</evidence>
<dbReference type="PANTHER" id="PTHR11579">
    <property type="entry name" value="PROTEIN-L-ISOASPARTATE O-METHYLTRANSFERASE"/>
    <property type="match status" value="1"/>
</dbReference>
<evidence type="ECO:0000313" key="13">
    <source>
        <dbReference type="Proteomes" id="UP001626628"/>
    </source>
</evidence>
<evidence type="ECO:0000256" key="1">
    <source>
        <dbReference type="ARBA" id="ARBA00004496"/>
    </source>
</evidence>
<dbReference type="Gene3D" id="3.40.50.150">
    <property type="entry name" value="Vaccinia Virus protein VP39"/>
    <property type="match status" value="1"/>
</dbReference>
<evidence type="ECO:0000256" key="5">
    <source>
        <dbReference type="ARBA" id="ARBA00022490"/>
    </source>
</evidence>
<dbReference type="Proteomes" id="UP001626628">
    <property type="component" value="Chromosome"/>
</dbReference>
<evidence type="ECO:0000256" key="2">
    <source>
        <dbReference type="ARBA" id="ARBA00005369"/>
    </source>
</evidence>
<comment type="subcellular location">
    <subcellularLocation>
        <location evidence="1">Cytoplasm</location>
    </subcellularLocation>
</comment>
<organism evidence="12 13">
    <name type="scientific">Streptomyces sirii</name>
    <dbReference type="NCBI Taxonomy" id="3127701"/>
    <lineage>
        <taxon>Bacteria</taxon>
        <taxon>Bacillati</taxon>
        <taxon>Actinomycetota</taxon>
        <taxon>Actinomycetes</taxon>
        <taxon>Kitasatosporales</taxon>
        <taxon>Streptomycetaceae</taxon>
        <taxon>Streptomyces</taxon>
    </lineage>
</organism>
<evidence type="ECO:0000256" key="8">
    <source>
        <dbReference type="ARBA" id="ARBA00022691"/>
    </source>
</evidence>
<sequence length="375" mass="40960">MTDPQQGHAVLVQSLDEHGLLAPEWRAVWEHTPREAYLPEKVWRQDRDRCRPITTAEERTAFACSDEPVVTQVDDGAENGPGVATASNSMPSMVAKILHMLDVRDGHQVLEIGTATGYVAALLSARLGDQNVTSVEIDASLTAQAERFLSAAGYRPNLVVTDGEHGWRAGAPYDRIVVTCALRHIPYELIEQLRPGGVLVAPRMSDFWCGALVRLTVGDDGTASGSFAGTATFMPMRSHRGTTRVTPDTSLPRSRAGEVLPQEMLTPGFALYAGARLPGVTLTEGREGADLRVWVHDGQGSGAIADADGSVTEFGHRNMWGDVEARWREWDTLDRPVDSDMGLTVTKISERVWVRRSTDVVVPVEHPPLSRTRPL</sequence>
<dbReference type="Pfam" id="PF01135">
    <property type="entry name" value="PCMT"/>
    <property type="match status" value="1"/>
</dbReference>
<keyword evidence="8" id="KW-0949">S-adenosyl-L-methionine</keyword>
<comment type="similarity">
    <text evidence="2">Belongs to the methyltransferase superfamily. L-isoaspartyl/D-aspartyl protein methyltransferase family.</text>
</comment>
<proteinExistence type="inferred from homology"/>
<dbReference type="EC" id="2.1.1.77" evidence="3"/>
<dbReference type="RefSeq" id="WP_407286683.1">
    <property type="nucleotide sequence ID" value="NZ_CP147982.1"/>
</dbReference>